<protein>
    <submittedName>
        <fullName evidence="2">BZIP domain-containing protein</fullName>
    </submittedName>
</protein>
<evidence type="ECO:0000313" key="2">
    <source>
        <dbReference type="WBParaSite" id="ES5_v2.g16071.t1"/>
    </source>
</evidence>
<organism evidence="1 2">
    <name type="scientific">Panagrolaimus sp. ES5</name>
    <dbReference type="NCBI Taxonomy" id="591445"/>
    <lineage>
        <taxon>Eukaryota</taxon>
        <taxon>Metazoa</taxon>
        <taxon>Ecdysozoa</taxon>
        <taxon>Nematoda</taxon>
        <taxon>Chromadorea</taxon>
        <taxon>Rhabditida</taxon>
        <taxon>Tylenchina</taxon>
        <taxon>Panagrolaimomorpha</taxon>
        <taxon>Panagrolaimoidea</taxon>
        <taxon>Panagrolaimidae</taxon>
        <taxon>Panagrolaimus</taxon>
    </lineage>
</organism>
<name>A0AC34FG45_9BILA</name>
<reference evidence="2" key="1">
    <citation type="submission" date="2022-11" db="UniProtKB">
        <authorList>
            <consortium name="WormBaseParasite"/>
        </authorList>
    </citation>
    <scope>IDENTIFICATION</scope>
</reference>
<dbReference type="WBParaSite" id="ES5_v2.g16071.t1">
    <property type="protein sequence ID" value="ES5_v2.g16071.t1"/>
    <property type="gene ID" value="ES5_v2.g16071"/>
</dbReference>
<accession>A0AC34FG45</accession>
<evidence type="ECO:0000313" key="1">
    <source>
        <dbReference type="Proteomes" id="UP000887579"/>
    </source>
</evidence>
<sequence length="186" mass="22234">MKMKNSDRFELEDYCSISSDKPFAVNTRGRKRVYTDEERRLRKNNSSKKSREKHTEQVMEKKFKLQQLQDKHRDLVEKRQQLDKEIQEHRQHLCPYCLNVVEEALREIGKGQDIVVLKRVNFCCSTYHAQQSHQQQNDEEEELHHSHHHHHQHQPSCERSNNGSSNGNDNDVIFDREIKNEPSEFS</sequence>
<dbReference type="Proteomes" id="UP000887579">
    <property type="component" value="Unplaced"/>
</dbReference>
<proteinExistence type="predicted"/>